<proteinExistence type="inferred from homology"/>
<evidence type="ECO:0000256" key="3">
    <source>
        <dbReference type="ARBA" id="ARBA00023295"/>
    </source>
</evidence>
<dbReference type="InterPro" id="IPR056300">
    <property type="entry name" value="SusG-like_C"/>
</dbReference>
<dbReference type="Proteomes" id="UP000198901">
    <property type="component" value="Unassembled WGS sequence"/>
</dbReference>
<gene>
    <name evidence="6" type="ORF">SAMN04488090_4356</name>
</gene>
<accession>A0A1G9WEI5</accession>
<evidence type="ECO:0000256" key="2">
    <source>
        <dbReference type="ARBA" id="ARBA00022801"/>
    </source>
</evidence>
<keyword evidence="4" id="KW-0732">Signal</keyword>
<dbReference type="CDD" id="cd11316">
    <property type="entry name" value="AmyAc_bac2_AmyA"/>
    <property type="match status" value="1"/>
</dbReference>
<dbReference type="SMART" id="SM00642">
    <property type="entry name" value="Aamy"/>
    <property type="match status" value="1"/>
</dbReference>
<dbReference type="InterPro" id="IPR013780">
    <property type="entry name" value="Glyco_hydro_b"/>
</dbReference>
<protein>
    <submittedName>
        <fullName evidence="6">Glycosidase</fullName>
    </submittedName>
</protein>
<feature type="domain" description="Glycosyl hydrolase family 13 catalytic" evidence="5">
    <location>
        <begin position="25"/>
        <end position="384"/>
    </location>
</feature>
<evidence type="ECO:0000256" key="1">
    <source>
        <dbReference type="ARBA" id="ARBA00008061"/>
    </source>
</evidence>
<feature type="chain" id="PRO_5011649945" evidence="4">
    <location>
        <begin position="20"/>
        <end position="511"/>
    </location>
</feature>
<dbReference type="AlphaFoldDB" id="A0A1G9WEI5"/>
<name>A0A1G9WEI5_9BACT</name>
<dbReference type="OrthoDB" id="9806009at2"/>
<keyword evidence="3 6" id="KW-0326">Glycosidase</keyword>
<dbReference type="STRING" id="563176.SAMN04488090_4356"/>
<dbReference type="SUPFAM" id="SSF51445">
    <property type="entry name" value="(Trans)glycosidases"/>
    <property type="match status" value="1"/>
</dbReference>
<dbReference type="InterPro" id="IPR017853">
    <property type="entry name" value="GH"/>
</dbReference>
<sequence length="511" mass="57700">MKKLLLALTLLSYSLSAQTPRVGYEIFIRSFADSDGDGIGDLNGITSRLDYLHDLGIDVLWITPIHPSPSYHKYDVTDYKAIDPAYGTLADYKRLIQEAHRRKIQVVMDLVVNHTSSQHPWFLEAQKGPDNPYRNYYVWLSQRKIDSLGIATRERTGDSHEASPWHTGQPGDREKYYGLFWGGMPDLNFDNPVVRRTIYDIGKYWLKEAGVDGFRLDAAKHIYPDEEAPKSQAFWQEFRKEMQEVKPDVYLVGEIWSTADQVAPYFRGLPANFHFDLCFALQKIARTGHDSSLVRLLRSDYAVFGKENPHFVDATMAGNHDQNRIASILGGDPNRLKVAANLLLTLPGEPWLYYGEEIGMLGQKPDEYIREPFLWDRADRDKARTHWITPRYSTDATVAPLAVQQTQPGSIYQHFRRLIAFRKSQPALADVVPPRLEEAGLAPQEGLLAFVRPHASGNVLVVHNLGSRPLTVSLGTTASNYPKVKFQSGKGAKKSTTTLSVEPYSVVVLGK</sequence>
<evidence type="ECO:0000313" key="6">
    <source>
        <dbReference type="EMBL" id="SDM82908.1"/>
    </source>
</evidence>
<dbReference type="InterPro" id="IPR045857">
    <property type="entry name" value="O16G_dom_2"/>
</dbReference>
<dbReference type="PANTHER" id="PTHR10357:SF179">
    <property type="entry name" value="NEUTRAL AND BASIC AMINO ACID TRANSPORT PROTEIN RBAT"/>
    <property type="match status" value="1"/>
</dbReference>
<dbReference type="EMBL" id="FNGS01000009">
    <property type="protein sequence ID" value="SDM82908.1"/>
    <property type="molecule type" value="Genomic_DNA"/>
</dbReference>
<reference evidence="6 7" key="1">
    <citation type="submission" date="2016-10" db="EMBL/GenBank/DDBJ databases">
        <authorList>
            <person name="de Groot N.N."/>
        </authorList>
    </citation>
    <scope>NUCLEOTIDE SEQUENCE [LARGE SCALE GENOMIC DNA]</scope>
    <source>
        <strain evidence="6 7">DSM 21668</strain>
    </source>
</reference>
<dbReference type="GO" id="GO:0009313">
    <property type="term" value="P:oligosaccharide catabolic process"/>
    <property type="evidence" value="ECO:0007669"/>
    <property type="project" value="TreeGrafter"/>
</dbReference>
<dbReference type="GO" id="GO:0004556">
    <property type="term" value="F:alpha-amylase activity"/>
    <property type="evidence" value="ECO:0007669"/>
    <property type="project" value="TreeGrafter"/>
</dbReference>
<dbReference type="Gene3D" id="3.20.20.80">
    <property type="entry name" value="Glycosidases"/>
    <property type="match status" value="1"/>
</dbReference>
<feature type="signal peptide" evidence="4">
    <location>
        <begin position="1"/>
        <end position="19"/>
    </location>
</feature>
<dbReference type="RefSeq" id="WP_093207825.1">
    <property type="nucleotide sequence ID" value="NZ_FNGS01000009.1"/>
</dbReference>
<dbReference type="Gene3D" id="3.90.400.10">
    <property type="entry name" value="Oligo-1,6-glucosidase, Domain 2"/>
    <property type="match status" value="1"/>
</dbReference>
<dbReference type="Pfam" id="PF23915">
    <property type="entry name" value="SusG_C"/>
    <property type="match status" value="1"/>
</dbReference>
<keyword evidence="7" id="KW-1185">Reference proteome</keyword>
<dbReference type="InterPro" id="IPR006047">
    <property type="entry name" value="GH13_cat_dom"/>
</dbReference>
<dbReference type="PANTHER" id="PTHR10357">
    <property type="entry name" value="ALPHA-AMYLASE FAMILY MEMBER"/>
    <property type="match status" value="1"/>
</dbReference>
<dbReference type="SUPFAM" id="SSF51011">
    <property type="entry name" value="Glycosyl hydrolase domain"/>
    <property type="match status" value="1"/>
</dbReference>
<comment type="similarity">
    <text evidence="1">Belongs to the glycosyl hydrolase 13 family.</text>
</comment>
<evidence type="ECO:0000259" key="5">
    <source>
        <dbReference type="SMART" id="SM00642"/>
    </source>
</evidence>
<keyword evidence="2" id="KW-0378">Hydrolase</keyword>
<organism evidence="6 7">
    <name type="scientific">Siphonobacter aquaeclarae</name>
    <dbReference type="NCBI Taxonomy" id="563176"/>
    <lineage>
        <taxon>Bacteria</taxon>
        <taxon>Pseudomonadati</taxon>
        <taxon>Bacteroidota</taxon>
        <taxon>Cytophagia</taxon>
        <taxon>Cytophagales</taxon>
        <taxon>Cytophagaceae</taxon>
        <taxon>Siphonobacter</taxon>
    </lineage>
</organism>
<dbReference type="Gene3D" id="2.60.40.1180">
    <property type="entry name" value="Golgi alpha-mannosidase II"/>
    <property type="match status" value="1"/>
</dbReference>
<evidence type="ECO:0000256" key="4">
    <source>
        <dbReference type="SAM" id="SignalP"/>
    </source>
</evidence>
<dbReference type="Pfam" id="PF00128">
    <property type="entry name" value="Alpha-amylase"/>
    <property type="match status" value="1"/>
</dbReference>
<evidence type="ECO:0000313" key="7">
    <source>
        <dbReference type="Proteomes" id="UP000198901"/>
    </source>
</evidence>